<keyword evidence="1" id="KW-0812">Transmembrane</keyword>
<accession>A0A2N5M6P8</accession>
<keyword evidence="1" id="KW-0472">Membrane</keyword>
<keyword evidence="1" id="KW-1133">Transmembrane helix</keyword>
<keyword evidence="3" id="KW-1185">Reference proteome</keyword>
<dbReference type="AlphaFoldDB" id="A0A2N5M6P8"/>
<gene>
    <name evidence="2" type="ORF">CUU66_09785</name>
</gene>
<name>A0A2N5M6P8_9BACI</name>
<proteinExistence type="predicted"/>
<reference evidence="2 3" key="1">
    <citation type="submission" date="2017-11" db="EMBL/GenBank/DDBJ databases">
        <title>Comparitive Functional Genomics of Dry Heat Resistant strains isolated from the Viking Spacecraft.</title>
        <authorList>
            <person name="Seuylemezian A."/>
            <person name="Cooper K."/>
            <person name="Vaishampayan P."/>
        </authorList>
    </citation>
    <scope>NUCLEOTIDE SEQUENCE [LARGE SCALE GENOMIC DNA]</scope>
    <source>
        <strain evidence="2 3">V1-29</strain>
    </source>
</reference>
<comment type="caution">
    <text evidence="2">The sequence shown here is derived from an EMBL/GenBank/DDBJ whole genome shotgun (WGS) entry which is preliminary data.</text>
</comment>
<feature type="transmembrane region" description="Helical" evidence="1">
    <location>
        <begin position="12"/>
        <end position="30"/>
    </location>
</feature>
<evidence type="ECO:0000313" key="3">
    <source>
        <dbReference type="Proteomes" id="UP000234748"/>
    </source>
</evidence>
<evidence type="ECO:0000256" key="1">
    <source>
        <dbReference type="SAM" id="Phobius"/>
    </source>
</evidence>
<organism evidence="2 3">
    <name type="scientific">Peribacillus deserti</name>
    <dbReference type="NCBI Taxonomy" id="673318"/>
    <lineage>
        <taxon>Bacteria</taxon>
        <taxon>Bacillati</taxon>
        <taxon>Bacillota</taxon>
        <taxon>Bacilli</taxon>
        <taxon>Bacillales</taxon>
        <taxon>Bacillaceae</taxon>
        <taxon>Peribacillus</taxon>
    </lineage>
</organism>
<protein>
    <submittedName>
        <fullName evidence="2">Uncharacterized protein</fullName>
    </submittedName>
</protein>
<dbReference type="Proteomes" id="UP000234748">
    <property type="component" value="Unassembled WGS sequence"/>
</dbReference>
<sequence>MKANVKLPRGQRGLPVVAMGLFYWDFIIHWELAVSHVDFTVSWPIGLPSMITVKINRSQN</sequence>
<dbReference type="EMBL" id="PGUY01000029">
    <property type="protein sequence ID" value="PLT30030.1"/>
    <property type="molecule type" value="Genomic_DNA"/>
</dbReference>
<evidence type="ECO:0000313" key="2">
    <source>
        <dbReference type="EMBL" id="PLT30030.1"/>
    </source>
</evidence>